<evidence type="ECO:0000313" key="2">
    <source>
        <dbReference type="Proteomes" id="UP000515165"/>
    </source>
</evidence>
<feature type="compositionally biased region" description="Basic residues" evidence="1">
    <location>
        <begin position="46"/>
        <end position="59"/>
    </location>
</feature>
<gene>
    <name evidence="3" type="primary">LOC113917991</name>
</gene>
<proteinExistence type="predicted"/>
<dbReference type="Proteomes" id="UP000515165">
    <property type="component" value="Chromosome 1"/>
</dbReference>
<accession>A0A6J2CEX2</accession>
<dbReference type="KEGG" id="zca:113917991"/>
<evidence type="ECO:0000313" key="3">
    <source>
        <dbReference type="RefSeq" id="XP_027441911.1"/>
    </source>
</evidence>
<evidence type="ECO:0000256" key="1">
    <source>
        <dbReference type="SAM" id="MobiDB-lite"/>
    </source>
</evidence>
<keyword evidence="2" id="KW-1185">Reference proteome</keyword>
<protein>
    <submittedName>
        <fullName evidence="3">Proline-rich protein HaeIII subfamily 1-like</fullName>
    </submittedName>
</protein>
<sequence length="108" mass="11206">MRPYPGGPAALSAPKGGPGPGLRNSSPQEPQDPQNDPAREGPQPLQKRHVSAPGYRRHGGGPGPRASRPPPSFPGPRSEQPHQGRPLLLPCTRAQASPRTAAPAGPAR</sequence>
<reference evidence="3" key="1">
    <citation type="submission" date="2025-08" db="UniProtKB">
        <authorList>
            <consortium name="RefSeq"/>
        </authorList>
    </citation>
    <scope>IDENTIFICATION</scope>
    <source>
        <tissue evidence="3">Blood</tissue>
    </source>
</reference>
<dbReference type="RefSeq" id="XP_027441911.1">
    <property type="nucleotide sequence ID" value="XM_027586110.2"/>
</dbReference>
<feature type="compositionally biased region" description="Polar residues" evidence="1">
    <location>
        <begin position="23"/>
        <end position="34"/>
    </location>
</feature>
<dbReference type="AlphaFoldDB" id="A0A6J2CEX2"/>
<name>A0A6J2CEX2_ZALCA</name>
<organism evidence="2 3">
    <name type="scientific">Zalophus californianus</name>
    <name type="common">California sealion</name>
    <dbReference type="NCBI Taxonomy" id="9704"/>
    <lineage>
        <taxon>Eukaryota</taxon>
        <taxon>Metazoa</taxon>
        <taxon>Chordata</taxon>
        <taxon>Craniata</taxon>
        <taxon>Vertebrata</taxon>
        <taxon>Euteleostomi</taxon>
        <taxon>Mammalia</taxon>
        <taxon>Eutheria</taxon>
        <taxon>Laurasiatheria</taxon>
        <taxon>Carnivora</taxon>
        <taxon>Caniformia</taxon>
        <taxon>Pinnipedia</taxon>
        <taxon>Otariidae</taxon>
        <taxon>Zalophus</taxon>
    </lineage>
</organism>
<dbReference type="GeneID" id="113917991"/>
<feature type="region of interest" description="Disordered" evidence="1">
    <location>
        <begin position="1"/>
        <end position="108"/>
    </location>
</feature>